<accession>A0A543PNP4</accession>
<evidence type="ECO:0000313" key="3">
    <source>
        <dbReference type="EMBL" id="TQN45698.1"/>
    </source>
</evidence>
<proteinExistence type="predicted"/>
<dbReference type="OrthoDB" id="4852457at2"/>
<feature type="region of interest" description="Disordered" evidence="1">
    <location>
        <begin position="24"/>
        <end position="48"/>
    </location>
</feature>
<organism evidence="3 4">
    <name type="scientific">Humibacillus xanthopallidus</name>
    <dbReference type="NCBI Taxonomy" id="412689"/>
    <lineage>
        <taxon>Bacteria</taxon>
        <taxon>Bacillati</taxon>
        <taxon>Actinomycetota</taxon>
        <taxon>Actinomycetes</taxon>
        <taxon>Micrococcales</taxon>
        <taxon>Intrasporangiaceae</taxon>
        <taxon>Humibacillus</taxon>
    </lineage>
</organism>
<sequence>MTIRSLTTAVIAAGALVLAAGTTATASTTSSTSPTSGTSATTATEPQLIHDEDLKAQSITMGGAKVLPTTRTIPHWYGATKDPSNGVTYGYNMVGANPNTCSGAACNVTVQVDITPIKVIVGGETFDGNDVLPATLASPQFANNDYGDTPAATAAGAFPKAPAFVRGPGGALSQLDAGVPLQLQDATMRAQFAKTGTSNYHLRLHANVLPAVTITVPSNQGLLIQSGRGVHGGNVDVGWWSSKINSLEQSADPTHLPLYLTDNIFLHSANDPTQCCIIGYHGTRAVGNGGGSTHSQGNATVQTFAWSSYVRPGFYSRPDGGTDWALQDIHAISHEIAEWADDPFVNNGVNPWLTPTAPQYGCTSVLETGDPVVGIGFAKGTNTHLQGPNPNGTQSADGYYHPEDEALLPWFLRRPSNATGSELNQSGVGGRYTLMGDLNPFPGFRAPATGC</sequence>
<protein>
    <recommendedName>
        <fullName evidence="5">LGFP repeat-containing protein</fullName>
    </recommendedName>
</protein>
<dbReference type="Proteomes" id="UP000320085">
    <property type="component" value="Unassembled WGS sequence"/>
</dbReference>
<dbReference type="RefSeq" id="WP_141822308.1">
    <property type="nucleotide sequence ID" value="NZ_BAAAQC010000010.1"/>
</dbReference>
<comment type="caution">
    <text evidence="3">The sequence shown here is derived from an EMBL/GenBank/DDBJ whole genome shotgun (WGS) entry which is preliminary data.</text>
</comment>
<feature type="chain" id="PRO_5021706208" description="LGFP repeat-containing protein" evidence="2">
    <location>
        <begin position="27"/>
        <end position="451"/>
    </location>
</feature>
<evidence type="ECO:0000313" key="4">
    <source>
        <dbReference type="Proteomes" id="UP000320085"/>
    </source>
</evidence>
<evidence type="ECO:0008006" key="5">
    <source>
        <dbReference type="Google" id="ProtNLM"/>
    </source>
</evidence>
<evidence type="ECO:0000256" key="2">
    <source>
        <dbReference type="SAM" id="SignalP"/>
    </source>
</evidence>
<keyword evidence="2" id="KW-0732">Signal</keyword>
<evidence type="ECO:0000256" key="1">
    <source>
        <dbReference type="SAM" id="MobiDB-lite"/>
    </source>
</evidence>
<reference evidence="3 4" key="1">
    <citation type="submission" date="2019-06" db="EMBL/GenBank/DDBJ databases">
        <title>Sequencing the genomes of 1000 actinobacteria strains.</title>
        <authorList>
            <person name="Klenk H.-P."/>
        </authorList>
    </citation>
    <scope>NUCLEOTIDE SEQUENCE [LARGE SCALE GENOMIC DNA]</scope>
    <source>
        <strain evidence="3 4">DSM 21776</strain>
    </source>
</reference>
<dbReference type="EMBL" id="VFQF01000002">
    <property type="protein sequence ID" value="TQN45698.1"/>
    <property type="molecule type" value="Genomic_DNA"/>
</dbReference>
<gene>
    <name evidence="3" type="ORF">FHX52_2398</name>
</gene>
<name>A0A543PNP4_9MICO</name>
<feature type="signal peptide" evidence="2">
    <location>
        <begin position="1"/>
        <end position="26"/>
    </location>
</feature>
<feature type="compositionally biased region" description="Low complexity" evidence="1">
    <location>
        <begin position="24"/>
        <end position="44"/>
    </location>
</feature>
<dbReference type="AlphaFoldDB" id="A0A543PNP4"/>